<proteinExistence type="predicted"/>
<organism evidence="1 2">
    <name type="scientific">Botryotinia narcissicola</name>
    <dbReference type="NCBI Taxonomy" id="278944"/>
    <lineage>
        <taxon>Eukaryota</taxon>
        <taxon>Fungi</taxon>
        <taxon>Dikarya</taxon>
        <taxon>Ascomycota</taxon>
        <taxon>Pezizomycotina</taxon>
        <taxon>Leotiomycetes</taxon>
        <taxon>Helotiales</taxon>
        <taxon>Sclerotiniaceae</taxon>
        <taxon>Botryotinia</taxon>
    </lineage>
</organism>
<reference evidence="1 2" key="1">
    <citation type="submission" date="2017-12" db="EMBL/GenBank/DDBJ databases">
        <title>Comparative genomics of Botrytis spp.</title>
        <authorList>
            <person name="Valero-Jimenez C.A."/>
            <person name="Tapia P."/>
            <person name="Veloso J."/>
            <person name="Silva-Moreno E."/>
            <person name="Staats M."/>
            <person name="Valdes J.H."/>
            <person name="Van Kan J.A.L."/>
        </authorList>
    </citation>
    <scope>NUCLEOTIDE SEQUENCE [LARGE SCALE GENOMIC DNA]</scope>
    <source>
        <strain evidence="1 2">MUCL2120</strain>
    </source>
</reference>
<evidence type="ECO:0000313" key="2">
    <source>
        <dbReference type="Proteomes" id="UP000297452"/>
    </source>
</evidence>
<comment type="caution">
    <text evidence="1">The sequence shown here is derived from an EMBL/GenBank/DDBJ whole genome shotgun (WGS) entry which is preliminary data.</text>
</comment>
<accession>A0A4Z1HH37</accession>
<keyword evidence="2" id="KW-1185">Reference proteome</keyword>
<dbReference type="EMBL" id="PQXJ01000491">
    <property type="protein sequence ID" value="TGO48125.1"/>
    <property type="molecule type" value="Genomic_DNA"/>
</dbReference>
<sequence>MSTVVSDGSEKRTARVRKRVPETVTQVGASVETPDSRLQTQQRVEDDCQASSYVYYTANNK</sequence>
<protein>
    <submittedName>
        <fullName evidence="1">Uncharacterized protein</fullName>
    </submittedName>
</protein>
<evidence type="ECO:0000313" key="1">
    <source>
        <dbReference type="EMBL" id="TGO48125.1"/>
    </source>
</evidence>
<name>A0A4Z1HH37_9HELO</name>
<dbReference type="AlphaFoldDB" id="A0A4Z1HH37"/>
<gene>
    <name evidence="1" type="ORF">BOTNAR_0491g00050</name>
</gene>
<dbReference type="Proteomes" id="UP000297452">
    <property type="component" value="Unassembled WGS sequence"/>
</dbReference>